<evidence type="ECO:0000313" key="2">
    <source>
        <dbReference type="WBParaSite" id="nRc.2.0.1.t20340-RA"/>
    </source>
</evidence>
<proteinExistence type="predicted"/>
<organism evidence="1 2">
    <name type="scientific">Romanomermis culicivorax</name>
    <name type="common">Nematode worm</name>
    <dbReference type="NCBI Taxonomy" id="13658"/>
    <lineage>
        <taxon>Eukaryota</taxon>
        <taxon>Metazoa</taxon>
        <taxon>Ecdysozoa</taxon>
        <taxon>Nematoda</taxon>
        <taxon>Enoplea</taxon>
        <taxon>Dorylaimia</taxon>
        <taxon>Mermithida</taxon>
        <taxon>Mermithoidea</taxon>
        <taxon>Mermithidae</taxon>
        <taxon>Romanomermis</taxon>
    </lineage>
</organism>
<accession>A0A915J1R1</accession>
<sequence>MKDKLLEIPKSRTQVYFGLGNHDYANYVDDFFNNHCSTRMIKYMMEHKIFYSNMDVQVSNFPPANQENWYTVVYGTSLACSLDIAGIHSVQLQNHPTYFNQWISTNYFDGILEISEITDIGDGGDAP</sequence>
<dbReference type="Proteomes" id="UP000887565">
    <property type="component" value="Unplaced"/>
</dbReference>
<protein>
    <submittedName>
        <fullName evidence="2">Calcineurin-like phosphoesterase domain-containing protein</fullName>
    </submittedName>
</protein>
<dbReference type="SUPFAM" id="SSF56300">
    <property type="entry name" value="Metallo-dependent phosphatases"/>
    <property type="match status" value="1"/>
</dbReference>
<reference evidence="2" key="1">
    <citation type="submission" date="2022-11" db="UniProtKB">
        <authorList>
            <consortium name="WormBaseParasite"/>
        </authorList>
    </citation>
    <scope>IDENTIFICATION</scope>
</reference>
<evidence type="ECO:0000313" key="1">
    <source>
        <dbReference type="Proteomes" id="UP000887565"/>
    </source>
</evidence>
<name>A0A915J1R1_ROMCU</name>
<dbReference type="AlphaFoldDB" id="A0A915J1R1"/>
<keyword evidence="1" id="KW-1185">Reference proteome</keyword>
<dbReference type="InterPro" id="IPR029052">
    <property type="entry name" value="Metallo-depent_PP-like"/>
</dbReference>
<dbReference type="WBParaSite" id="nRc.2.0.1.t20340-RA">
    <property type="protein sequence ID" value="nRc.2.0.1.t20340-RA"/>
    <property type="gene ID" value="nRc.2.0.1.g20340"/>
</dbReference>